<feature type="compositionally biased region" description="Basic and acidic residues" evidence="6">
    <location>
        <begin position="532"/>
        <end position="565"/>
    </location>
</feature>
<feature type="compositionally biased region" description="Basic residues" evidence="6">
    <location>
        <begin position="1008"/>
        <end position="1022"/>
    </location>
</feature>
<feature type="region of interest" description="Disordered" evidence="6">
    <location>
        <begin position="2673"/>
        <end position="2698"/>
    </location>
</feature>
<feature type="compositionally biased region" description="Basic and acidic residues" evidence="6">
    <location>
        <begin position="747"/>
        <end position="764"/>
    </location>
</feature>
<keyword evidence="9" id="KW-1185">Reference proteome</keyword>
<feature type="region of interest" description="Disordered" evidence="6">
    <location>
        <begin position="228"/>
        <end position="252"/>
    </location>
</feature>
<feature type="compositionally biased region" description="Basic and acidic residues" evidence="6">
    <location>
        <begin position="1249"/>
        <end position="1260"/>
    </location>
</feature>
<dbReference type="SMART" id="SM00355">
    <property type="entry name" value="ZnF_C2H2"/>
    <property type="match status" value="30"/>
</dbReference>
<feature type="compositionally biased region" description="Basic and acidic residues" evidence="6">
    <location>
        <begin position="723"/>
        <end position="737"/>
    </location>
</feature>
<dbReference type="Proteomes" id="UP000494165">
    <property type="component" value="Unassembled WGS sequence"/>
</dbReference>
<protein>
    <recommendedName>
        <fullName evidence="7">C2H2-type domain-containing protein</fullName>
    </recommendedName>
</protein>
<feature type="compositionally biased region" description="Basic and acidic residues" evidence="6">
    <location>
        <begin position="804"/>
        <end position="813"/>
    </location>
</feature>
<feature type="domain" description="C2H2-type" evidence="7">
    <location>
        <begin position="1598"/>
        <end position="1627"/>
    </location>
</feature>
<feature type="region of interest" description="Disordered" evidence="6">
    <location>
        <begin position="1969"/>
        <end position="1989"/>
    </location>
</feature>
<gene>
    <name evidence="8" type="ORF">CLODIP_2_CD11045</name>
</gene>
<evidence type="ECO:0000256" key="1">
    <source>
        <dbReference type="ARBA" id="ARBA00022723"/>
    </source>
</evidence>
<evidence type="ECO:0000256" key="6">
    <source>
        <dbReference type="SAM" id="MobiDB-lite"/>
    </source>
</evidence>
<dbReference type="PROSITE" id="PS00028">
    <property type="entry name" value="ZINC_FINGER_C2H2_1"/>
    <property type="match status" value="4"/>
</dbReference>
<feature type="compositionally biased region" description="Basic and acidic residues" evidence="6">
    <location>
        <begin position="1976"/>
        <end position="1986"/>
    </location>
</feature>
<feature type="compositionally biased region" description="Low complexity" evidence="6">
    <location>
        <begin position="2440"/>
        <end position="2452"/>
    </location>
</feature>
<dbReference type="PANTHER" id="PTHR24403">
    <property type="entry name" value="ZINC FINGER PROTEIN"/>
    <property type="match status" value="1"/>
</dbReference>
<dbReference type="InterPro" id="IPR050688">
    <property type="entry name" value="Zinc_finger/UBP_domain"/>
</dbReference>
<feature type="region of interest" description="Disordered" evidence="6">
    <location>
        <begin position="1773"/>
        <end position="1827"/>
    </location>
</feature>
<reference evidence="8 9" key="1">
    <citation type="submission" date="2020-04" db="EMBL/GenBank/DDBJ databases">
        <authorList>
            <person name="Alioto T."/>
            <person name="Alioto T."/>
            <person name="Gomez Garrido J."/>
        </authorList>
    </citation>
    <scope>NUCLEOTIDE SEQUENCE [LARGE SCALE GENOMIC DNA]</scope>
</reference>
<feature type="region of interest" description="Disordered" evidence="6">
    <location>
        <begin position="109"/>
        <end position="134"/>
    </location>
</feature>
<dbReference type="GO" id="GO:0005634">
    <property type="term" value="C:nucleus"/>
    <property type="evidence" value="ECO:0007669"/>
    <property type="project" value="TreeGrafter"/>
</dbReference>
<comment type="caution">
    <text evidence="8">The sequence shown here is derived from an EMBL/GenBank/DDBJ whole genome shotgun (WGS) entry which is preliminary data.</text>
</comment>
<feature type="region of interest" description="Disordered" evidence="6">
    <location>
        <begin position="2422"/>
        <end position="2453"/>
    </location>
</feature>
<feature type="compositionally biased region" description="Basic and acidic residues" evidence="6">
    <location>
        <begin position="458"/>
        <end position="509"/>
    </location>
</feature>
<feature type="compositionally biased region" description="Basic and acidic residues" evidence="6">
    <location>
        <begin position="637"/>
        <end position="646"/>
    </location>
</feature>
<feature type="region of interest" description="Disordered" evidence="6">
    <location>
        <begin position="2912"/>
        <end position="2932"/>
    </location>
</feature>
<feature type="compositionally biased region" description="Acidic residues" evidence="6">
    <location>
        <begin position="1722"/>
        <end position="1733"/>
    </location>
</feature>
<sequence>MEDEKDRRKKLEELRKHYLPIIDSNIEEQVKKEMHDAAKKLKVLRNILAESVELPSMHFLLKSELILQKLDIRRRVKNEDAAAAGSTTMKVHDNESCKFVEVKKIDSRSNSLDSCPRSPSPERESETVFGGSPKLIPAERRSSLLSLPMPAIDDSFSDDESANSMRPPLPRSITNIIYGVNSSASTSSWQTEDANNSFVPPDYQEPLSPPNLDIDLDTEEDDNLTIEENIPKPTTTFKKSHFPPPPLKPPPKPPDFLTIGMKDLASLAENAVLIDQPKVPVEQSKPAETFIPAYTFFDMFSEEQASPKYQFNPSNKPMSICPPLNRCGPETNAMASPSHINLPNFAPPSNLYSPAVRMSHPIDPRLRNSFPPPPPPPPPCAKEGGWTPPHGHRQWAAHPRDPRTLAQSRQMGEVRSQSVTDKHGYTIPTTYREHRAWKAEQERREMQMKQANSTREMTYVERKKHEADERRRREAAQRQEEHNNQERGTQRQEDKSSRDLLQRKTDMVKIRSLSKQTSRVQIIEPLPAPPSEMKKSQKRTSDERKSSTDSESGNLKEKNVDKSLEKVSPLNSLYGEMPQPRKGIARIPKIPKKPSATRSRRSPSPPPKSPTPSPPPNEVDMDKSATNSPKSPAAEESANKEKEKPESAGVVLSEDMLKDKIRAIMLAEKKETPSTSDSSMVSSLICPEYLNQLVRSVIQAELSKCLPLPLVSPDQNKVAAQTDDTKNSHAQENKEEEVTAALPNNTKDAHAPENKEEEIKEKDVFAAQTNDTKNVDAQENKEEENKEEESKEESHEATTSAVVEESKPVKMEVDTTPEVAEPQPSEPSTEETTENYDLKQAVANELRKHRMHKKSELDKLADDLKDSFIIEGVIKAVGPRQRNPVERYSAPSKEKSKSVVYAPSEKVVEEEEITAENIEKIKRLVIRIEKYIVPPEESDDEFEIVVPSTPPPPRRAVARRGKRFGQACRPTIASSDSILSGDENAPDMTSEDTTFSTDLPSRGMSPGRRGRGGRSRGGRRGRNNLFDGYRFKENPTLIDPDYVLMPQEIQPCIICKYEGKRPVEHYVTNHPDSEVLISRLSNDEVAQATQQLKACTSSVFQCRFCPMSCTGLLEFHDHVTEHTGEYRFQCPKCNLKKSKRETMVSHIRSKHHGKGIPICLVEIEKQPENDNYIAGYVCGYCNYVQFNRASVVKHIELNHQKEPHNVRISGREETLEINMSRVLRQEADEVLEEKPIAAVDKEEEEEKEEATSGKKPVNKEEMEVDVDGEQDHFMAMLDDLIQNQPRDKASGKSLLESIRRSKTKQGESVEVKKIDIGNITLPTTPRPARELSPELPEEVIMSVQDSVEPSIQEKQENRKRGRIIHMKDKHPPDKKGNCPDCSRPLNGTDKAIKHMIEEHVPVGVRDALLDFWKPQPVGKKRNVSVSDKDAAAASKEVDVDTTVPMEDQPKSFQHARTVKNSAVYASMLEPGRLQKLYKCMARNCSFSTVMPEKLVKHIDKHKSLSVGRIKDWQECVYCMEKYGSGQQLVDHIHQEHNKFVFQCSLCFYRGGTVSSISVHQKLAHVVKENPKIFKCQKEEPKVDQPAFNGVVGKFILPYKCCHGSCERSFYNQEEFEQHLKVHPNLEHYQCHECKSSHKVPTELIEHYKIHDYNLYHCLLCKFAASSELSINNHLCKHANFAPCFAIRSLLCSRSDKNPLAGALRQMEVKNCAPIYQPPLESDTSDSEESDEEVTPVAEPVTPIPQNTIFSRTLDAMDKVKKASPEFAFPHAQTGLGKSIIQEKPPPIAQPSLKKKDVQPKPAVAATPPKSTEPPPSTYTPGAPPPVTLPLSTFSRAQGIERPYGNTEETSSLMNLEGRNLFICCGCDFTADTRLEFTDHLSMCNCASLFCVHCKKHFRQVSPLVDHLNSEHGPLRYHCGACNDYKGSNLNVVKKHMRQVHNINQVVTKALNPLKCNEDVDHFQVIPKMGMAQQKPSKAESSKRYRPEDEDQLPMKPIFMDNAFCALCDFKTRVRSNMTRHLREHSVQGDHVGTTTIPINPMPCLKNNEKHFDKMNNWAQSSHSLTEQAQPNAENQPSLDLPEEISRSLPVRVTDQARFACGVPTCNYKALDGEMLKLHMTRLHADANEMECIHCVSQDWLTVRDRPLIDMCLHHMTLHGPNLFMCLACRHLDATRILISKHTLEEHEVENHFQVIREEKLEEVRRNWCCSECRQMRYTFDDIKLHCANMHMIDSQYKCSLCSHRSDSLSEIRDVHYPKDHTGKPPQVLSSFYQIGTNLPGVTVGVPTTAPTDPGRHIRMIRVEEVAAPKKQSPEKKRPLRKSGDEGKPKIEAFIPDPIGSFHICPYCAAFKHRQGSVMEEHIFKHFTHKKYVCKQCEISVYSKPSLLLHMQKLHNISIENAGAHLLVRVWPELENFAKRVMRTQKEKMPKENRRSLAQMATASSPSTSASSSVRDYSNDIVMDFSDPDDSQMRSLGKLNEASNVRKSCAKKVGNNICKHCQESFKTLMAMKMHIKFHHFKCGKFICAHCSVTANTEPLIIKHSQKKHAGKEAVALLNEEVNTMEFSEQFWSENYGIEVAGNWKNSTEGSSDAPTPIPLKCEHCSFKTVHSAALKRHAATHKVTYSCGICDDFETEQRSQLDEHSQNFHENEEPICVPNVVPAKKQKLQVIRPDVPKSIEPPAERPSSVRSNSSMDSFSEAPNSFATKNMYNCASCSVSEDRLKKLLAHWEAVHKTSNKDKFKYTTSQVSSGKQCSHCQMLVTSEKLMQEHFKEHHPEYVSITFSIYLCKSCPHRTDLHPEILSHVSKHAQTSPDSSGFYIENRVVNSKKTWFCCVYCHQFESFNEEKMITHCRTEHGDLPAKFVVLTNTSQRIVREVGREDQASGSLTVKAVHPHIKNDELRVVKNEEALPIKTDEHPADSPSPSSSVGSLNSRRQYMCPTCTVKTKTLKGMDEHIRQVHARLICTDCKQILINDIASKMHFLVEHREPGSTTQMQNIVKYEKDINDLMQRVKREGDEGAAPSSPIPLKTENLLVKPEVHDSETYID</sequence>
<evidence type="ECO:0000256" key="3">
    <source>
        <dbReference type="ARBA" id="ARBA00022771"/>
    </source>
</evidence>
<feature type="compositionally biased region" description="Pro residues" evidence="6">
    <location>
        <begin position="1810"/>
        <end position="1827"/>
    </location>
</feature>
<evidence type="ECO:0000256" key="5">
    <source>
        <dbReference type="PROSITE-ProRule" id="PRU00042"/>
    </source>
</evidence>
<keyword evidence="4" id="KW-0862">Zinc</keyword>
<dbReference type="PANTHER" id="PTHR24403:SF67">
    <property type="entry name" value="FI01116P-RELATED"/>
    <property type="match status" value="1"/>
</dbReference>
<accession>A0A8S1DX74</accession>
<feature type="compositionally biased region" description="Pro residues" evidence="6">
    <location>
        <begin position="242"/>
        <end position="252"/>
    </location>
</feature>
<evidence type="ECO:0000256" key="2">
    <source>
        <dbReference type="ARBA" id="ARBA00022737"/>
    </source>
</evidence>
<feature type="region of interest" description="Disordered" evidence="6">
    <location>
        <begin position="439"/>
        <end position="653"/>
    </location>
</feature>
<feature type="region of interest" description="Disordered" evidence="6">
    <location>
        <begin position="942"/>
        <end position="1026"/>
    </location>
</feature>
<keyword evidence="1" id="KW-0479">Metal-binding</keyword>
<feature type="compositionally biased region" description="Pro residues" evidence="6">
    <location>
        <begin position="370"/>
        <end position="380"/>
    </location>
</feature>
<feature type="domain" description="C2H2-type" evidence="7">
    <location>
        <begin position="1628"/>
        <end position="1650"/>
    </location>
</feature>
<feature type="compositionally biased region" description="Polar residues" evidence="6">
    <location>
        <begin position="2687"/>
        <end position="2698"/>
    </location>
</feature>
<feature type="compositionally biased region" description="Basic and acidic residues" evidence="6">
    <location>
        <begin position="773"/>
        <end position="796"/>
    </location>
</feature>
<dbReference type="PROSITE" id="PS50157">
    <property type="entry name" value="ZINC_FINGER_C2H2_2"/>
    <property type="match status" value="2"/>
</dbReference>
<name>A0A8S1DX74_9INSE</name>
<dbReference type="InterPro" id="IPR013087">
    <property type="entry name" value="Znf_C2H2_type"/>
</dbReference>
<organism evidence="8 9">
    <name type="scientific">Cloeon dipterum</name>
    <dbReference type="NCBI Taxonomy" id="197152"/>
    <lineage>
        <taxon>Eukaryota</taxon>
        <taxon>Metazoa</taxon>
        <taxon>Ecdysozoa</taxon>
        <taxon>Arthropoda</taxon>
        <taxon>Hexapoda</taxon>
        <taxon>Insecta</taxon>
        <taxon>Pterygota</taxon>
        <taxon>Palaeoptera</taxon>
        <taxon>Ephemeroptera</taxon>
        <taxon>Pisciforma</taxon>
        <taxon>Baetidae</taxon>
        <taxon>Cloeon</taxon>
    </lineage>
</organism>
<dbReference type="OrthoDB" id="4737882at2759"/>
<dbReference type="Gene3D" id="3.30.160.60">
    <property type="entry name" value="Classic Zinc Finger"/>
    <property type="match status" value="4"/>
</dbReference>
<feature type="compositionally biased region" description="Pro residues" evidence="6">
    <location>
        <begin position="603"/>
        <end position="617"/>
    </location>
</feature>
<dbReference type="EMBL" id="CADEPI010000279">
    <property type="protein sequence ID" value="CAB3382674.1"/>
    <property type="molecule type" value="Genomic_DNA"/>
</dbReference>
<dbReference type="GO" id="GO:0008270">
    <property type="term" value="F:zinc ion binding"/>
    <property type="evidence" value="ECO:0007669"/>
    <property type="project" value="UniProtKB-KW"/>
</dbReference>
<feature type="compositionally biased region" description="Polar residues" evidence="6">
    <location>
        <begin position="405"/>
        <end position="419"/>
    </location>
</feature>
<evidence type="ECO:0000259" key="7">
    <source>
        <dbReference type="PROSITE" id="PS50157"/>
    </source>
</evidence>
<evidence type="ECO:0000313" key="8">
    <source>
        <dbReference type="EMBL" id="CAB3382674.1"/>
    </source>
</evidence>
<proteinExistence type="predicted"/>
<feature type="region of interest" description="Disordered" evidence="6">
    <location>
        <begin position="1236"/>
        <end position="1260"/>
    </location>
</feature>
<feature type="region of interest" description="Disordered" evidence="6">
    <location>
        <begin position="365"/>
        <end position="427"/>
    </location>
</feature>
<feature type="compositionally biased region" description="Basic and acidic residues" evidence="6">
    <location>
        <begin position="2423"/>
        <end position="2434"/>
    </location>
</feature>
<evidence type="ECO:0000313" key="9">
    <source>
        <dbReference type="Proteomes" id="UP000494165"/>
    </source>
</evidence>
<evidence type="ECO:0000256" key="4">
    <source>
        <dbReference type="ARBA" id="ARBA00022833"/>
    </source>
</evidence>
<feature type="region of interest" description="Disordered" evidence="6">
    <location>
        <begin position="707"/>
        <end position="836"/>
    </location>
</feature>
<feature type="region of interest" description="Disordered" evidence="6">
    <location>
        <begin position="1715"/>
        <end position="1748"/>
    </location>
</feature>
<dbReference type="GO" id="GO:0045944">
    <property type="term" value="P:positive regulation of transcription by RNA polymerase II"/>
    <property type="evidence" value="ECO:0007669"/>
    <property type="project" value="TreeGrafter"/>
</dbReference>
<keyword evidence="2" id="KW-0677">Repeat</keyword>
<keyword evidence="3 5" id="KW-0863">Zinc-finger</keyword>
<feature type="region of interest" description="Disordered" evidence="6">
    <location>
        <begin position="2304"/>
        <end position="2328"/>
    </location>
</feature>